<feature type="transmembrane region" description="Helical" evidence="1">
    <location>
        <begin position="41"/>
        <end position="61"/>
    </location>
</feature>
<evidence type="ECO:0000256" key="1">
    <source>
        <dbReference type="SAM" id="Phobius"/>
    </source>
</evidence>
<keyword evidence="1" id="KW-1133">Transmembrane helix</keyword>
<dbReference type="HOGENOM" id="CLU_2448752_0_0_12"/>
<dbReference type="AlphaFoldDB" id="W5SIB7"/>
<protein>
    <submittedName>
        <fullName evidence="2">COME operon protein 3</fullName>
    </submittedName>
</protein>
<keyword evidence="3" id="KW-1185">Reference proteome</keyword>
<dbReference type="EMBL" id="CP004267">
    <property type="protein sequence ID" value="AHH06655.1"/>
    <property type="molecule type" value="Genomic_DNA"/>
</dbReference>
<proteinExistence type="predicted"/>
<gene>
    <name evidence="2" type="ORF">BCD_0589</name>
</gene>
<sequence length="89" mass="10580">MIFLFIISALSLSIRYYLKLNLIYLNIIPILIFIIKKNAHLSLTFIINTSLLIIFEISLIFNTLENNYYQITNITIYISKYKKCKKLKQ</sequence>
<organism evidence="2 3">
    <name type="scientific">Borrelia crocidurae DOU</name>
    <dbReference type="NCBI Taxonomy" id="1293575"/>
    <lineage>
        <taxon>Bacteria</taxon>
        <taxon>Pseudomonadati</taxon>
        <taxon>Spirochaetota</taxon>
        <taxon>Spirochaetia</taxon>
        <taxon>Spirochaetales</taxon>
        <taxon>Borreliaceae</taxon>
        <taxon>Borrelia</taxon>
    </lineage>
</organism>
<evidence type="ECO:0000313" key="2">
    <source>
        <dbReference type="EMBL" id="AHH06655.1"/>
    </source>
</evidence>
<keyword evidence="1" id="KW-0812">Transmembrane</keyword>
<keyword evidence="1" id="KW-0472">Membrane</keyword>
<dbReference type="Proteomes" id="UP000019337">
    <property type="component" value="Chromosome"/>
</dbReference>
<evidence type="ECO:0000313" key="3">
    <source>
        <dbReference type="Proteomes" id="UP000019337"/>
    </source>
</evidence>
<accession>W5SIB7</accession>
<feature type="transmembrane region" description="Helical" evidence="1">
    <location>
        <begin position="16"/>
        <end position="35"/>
    </location>
</feature>
<reference evidence="2" key="1">
    <citation type="submission" date="2013-02" db="EMBL/GenBank/DDBJ databases">
        <title>Comparative genomics of Borrelia species.</title>
        <authorList>
            <person name="Schwan T.G."/>
            <person name="Raffel S.J."/>
            <person name="Porcella S.F."/>
        </authorList>
    </citation>
    <scope>NUCLEOTIDE SEQUENCE [LARGE SCALE GENOMIC DNA]</scope>
    <source>
        <strain evidence="2">DOU</strain>
    </source>
</reference>
<name>W5SIB7_9SPIR</name>